<comment type="caution">
    <text evidence="5">The sequence shown here is derived from an EMBL/GenBank/DDBJ whole genome shotgun (WGS) entry which is preliminary data.</text>
</comment>
<organism evidence="5 6">
    <name type="scientific">Rhododendron simsii</name>
    <name type="common">Sims's rhododendron</name>
    <dbReference type="NCBI Taxonomy" id="118357"/>
    <lineage>
        <taxon>Eukaryota</taxon>
        <taxon>Viridiplantae</taxon>
        <taxon>Streptophyta</taxon>
        <taxon>Embryophyta</taxon>
        <taxon>Tracheophyta</taxon>
        <taxon>Spermatophyta</taxon>
        <taxon>Magnoliopsida</taxon>
        <taxon>eudicotyledons</taxon>
        <taxon>Gunneridae</taxon>
        <taxon>Pentapetalae</taxon>
        <taxon>asterids</taxon>
        <taxon>Ericales</taxon>
        <taxon>Ericaceae</taxon>
        <taxon>Ericoideae</taxon>
        <taxon>Rhodoreae</taxon>
        <taxon>Rhododendron</taxon>
    </lineage>
</organism>
<accession>A0A834GRA1</accession>
<protein>
    <recommendedName>
        <fullName evidence="4">Bifunctional inhibitor/plant lipid transfer protein/seed storage helical domain-containing protein</fullName>
    </recommendedName>
</protein>
<evidence type="ECO:0000256" key="1">
    <source>
        <dbReference type="ARBA" id="ARBA00022448"/>
    </source>
</evidence>
<dbReference type="EMBL" id="WJXA01000008">
    <property type="protein sequence ID" value="KAF7135712.1"/>
    <property type="molecule type" value="Genomic_DNA"/>
</dbReference>
<evidence type="ECO:0000256" key="3">
    <source>
        <dbReference type="SAM" id="SignalP"/>
    </source>
</evidence>
<dbReference type="SUPFAM" id="SSF47699">
    <property type="entry name" value="Bifunctional inhibitor/lipid-transfer protein/seed storage 2S albumin"/>
    <property type="match status" value="1"/>
</dbReference>
<evidence type="ECO:0000256" key="2">
    <source>
        <dbReference type="ARBA" id="ARBA00023121"/>
    </source>
</evidence>
<dbReference type="Pfam" id="PF00234">
    <property type="entry name" value="Tryp_alpha_amyl"/>
    <property type="match status" value="1"/>
</dbReference>
<dbReference type="PANTHER" id="PTHR33214:SF44">
    <property type="entry name" value="NON-SPECIFIC LIPID TRANSFER PROTEIN GPI-ANCHORED 33"/>
    <property type="match status" value="1"/>
</dbReference>
<evidence type="ECO:0000313" key="5">
    <source>
        <dbReference type="EMBL" id="KAF7135712.1"/>
    </source>
</evidence>
<dbReference type="InterPro" id="IPR016140">
    <property type="entry name" value="Bifunc_inhib/LTP/seed_store"/>
</dbReference>
<gene>
    <name evidence="5" type="ORF">RHSIM_Rhsim08G0083600</name>
</gene>
<dbReference type="PANTHER" id="PTHR33214">
    <property type="entry name" value="BIFUNCTIONAL INHIBITOR/LIPID-TRANSFER PROTEIN/SEED STORAGE 2S ALBUMIN SUPERFAMILY PROTEIN"/>
    <property type="match status" value="1"/>
</dbReference>
<dbReference type="Gene3D" id="1.10.110.10">
    <property type="entry name" value="Plant lipid-transfer and hydrophobic proteins"/>
    <property type="match status" value="1"/>
</dbReference>
<proteinExistence type="predicted"/>
<dbReference type="CDD" id="cd01959">
    <property type="entry name" value="nsLTP2"/>
    <property type="match status" value="1"/>
</dbReference>
<keyword evidence="3" id="KW-0732">Signal</keyword>
<sequence>MKSNVFSLFCVVALLSMEVVLLGEVRAMDAVTCNVMELSPCRDAITTGAPPLQACCDKLKEQEPCLCGYIKDPRFSGYVNSPNSKQIETACGVPKPEC</sequence>
<dbReference type="SMART" id="SM00499">
    <property type="entry name" value="AAI"/>
    <property type="match status" value="1"/>
</dbReference>
<feature type="signal peptide" evidence="3">
    <location>
        <begin position="1"/>
        <end position="27"/>
    </location>
</feature>
<dbReference type="GO" id="GO:0006869">
    <property type="term" value="P:lipid transport"/>
    <property type="evidence" value="ECO:0007669"/>
    <property type="project" value="InterPro"/>
</dbReference>
<name>A0A834GRA1_RHOSS</name>
<dbReference type="InterPro" id="IPR033872">
    <property type="entry name" value="nsLTP2"/>
</dbReference>
<dbReference type="OrthoDB" id="665742at2759"/>
<feature type="chain" id="PRO_5033028509" description="Bifunctional inhibitor/plant lipid transfer protein/seed storage helical domain-containing protein" evidence="3">
    <location>
        <begin position="28"/>
        <end position="98"/>
    </location>
</feature>
<evidence type="ECO:0000313" key="6">
    <source>
        <dbReference type="Proteomes" id="UP000626092"/>
    </source>
</evidence>
<dbReference type="Proteomes" id="UP000626092">
    <property type="component" value="Unassembled WGS sequence"/>
</dbReference>
<keyword evidence="6" id="KW-1185">Reference proteome</keyword>
<dbReference type="AlphaFoldDB" id="A0A834GRA1"/>
<feature type="domain" description="Bifunctional inhibitor/plant lipid transfer protein/seed storage helical" evidence="4">
    <location>
        <begin position="33"/>
        <end position="98"/>
    </location>
</feature>
<dbReference type="GO" id="GO:0008289">
    <property type="term" value="F:lipid binding"/>
    <property type="evidence" value="ECO:0007669"/>
    <property type="project" value="UniProtKB-KW"/>
</dbReference>
<reference evidence="5" key="1">
    <citation type="submission" date="2019-11" db="EMBL/GenBank/DDBJ databases">
        <authorList>
            <person name="Liu Y."/>
            <person name="Hou J."/>
            <person name="Li T.-Q."/>
            <person name="Guan C.-H."/>
            <person name="Wu X."/>
            <person name="Wu H.-Z."/>
            <person name="Ling F."/>
            <person name="Zhang R."/>
            <person name="Shi X.-G."/>
            <person name="Ren J.-P."/>
            <person name="Chen E.-F."/>
            <person name="Sun J.-M."/>
        </authorList>
    </citation>
    <scope>NUCLEOTIDE SEQUENCE</scope>
    <source>
        <strain evidence="5">Adult_tree_wgs_1</strain>
        <tissue evidence="5">Leaves</tissue>
    </source>
</reference>
<evidence type="ECO:0000259" key="4">
    <source>
        <dbReference type="SMART" id="SM00499"/>
    </source>
</evidence>
<keyword evidence="2" id="KW-0446">Lipid-binding</keyword>
<dbReference type="InterPro" id="IPR036312">
    <property type="entry name" value="Bifun_inhib/LTP/seed_sf"/>
</dbReference>
<keyword evidence="1" id="KW-0813">Transport</keyword>